<evidence type="ECO:0000256" key="7">
    <source>
        <dbReference type="SAM" id="MobiDB-lite"/>
    </source>
</evidence>
<protein>
    <recommendedName>
        <fullName evidence="9">BPTI/Kunitz inhibitor domain-containing protein</fullName>
    </recommendedName>
</protein>
<dbReference type="CDD" id="cd00109">
    <property type="entry name" value="Kunitz-type"/>
    <property type="match status" value="1"/>
</dbReference>
<comment type="caution">
    <text evidence="10">The sequence shown here is derived from an EMBL/GenBank/DDBJ whole genome shotgun (WGS) entry which is preliminary data.</text>
</comment>
<accession>A0A7J6AV41</accession>
<evidence type="ECO:0000256" key="1">
    <source>
        <dbReference type="ARBA" id="ARBA00004370"/>
    </source>
</evidence>
<feature type="region of interest" description="Disordered" evidence="7">
    <location>
        <begin position="18"/>
        <end position="39"/>
    </location>
</feature>
<keyword evidence="2" id="KW-0646">Protease inhibitor</keyword>
<dbReference type="PRINTS" id="PR00759">
    <property type="entry name" value="BASICPTASE"/>
</dbReference>
<keyword evidence="4 8" id="KW-0472">Membrane</keyword>
<sequence length="478" mass="53245">MHMPMILEWDVQQAHKTRISQDKQNRSKSSSSGQTMTSLTGSTLLETKAEDTCALHTSDFNCEESRSHLHWDMARLFFLAFVCLLGAGLVLGQQECVFTELNQGLDPKSWDAGANYSAHLPNISDELECRQVCCARQDCQLALIETPADGSPQCSLVNCMKDGRDVCVLEASDHSKAYLKIQVSDRANSSTDYCRYEKEVGRCRAYFPRFYYNVAAQTCEMFVYGGCAGNTNNFKTKEECQSACNGVTGDVLTDTSGSPKFRKVLSQDITAKTSEAPLPEMTSTEFAEKCQAEPQVGLCRASIPRYYYTSGTCQRFRYGGCGGNKNNYDSEEECMKTCTVKIVDSKKTTDSDNAEYKAACVVPADSGPCRAAFQMFYFESSTQSCQKFIYGGCKGNKNRYSTLEECMSNCAGKDGGFEEHGEHRSRWTPAFFLVSTLAIMSVVLLVGLLLISVRRVKHQRFLLLDDKQELLPEEPNPE</sequence>
<dbReference type="PROSITE" id="PS50279">
    <property type="entry name" value="BPTI_KUNITZ_2"/>
    <property type="match status" value="3"/>
</dbReference>
<dbReference type="FunFam" id="4.10.410.10:FF:000004">
    <property type="entry name" value="Tissue factor pathway inhibitor"/>
    <property type="match status" value="1"/>
</dbReference>
<dbReference type="SUPFAM" id="SSF57362">
    <property type="entry name" value="BPTI-like"/>
    <property type="match status" value="3"/>
</dbReference>
<dbReference type="InterPro" id="IPR002223">
    <property type="entry name" value="Kunitz_BPTI"/>
</dbReference>
<dbReference type="PANTHER" id="PTHR47247">
    <property type="entry name" value="KUNITZ-TYPE PROTEASE INHIBITOR 2"/>
    <property type="match status" value="1"/>
</dbReference>
<dbReference type="InterPro" id="IPR013980">
    <property type="entry name" value="MANSC_dom"/>
</dbReference>
<evidence type="ECO:0000256" key="2">
    <source>
        <dbReference type="ARBA" id="ARBA00022690"/>
    </source>
</evidence>
<dbReference type="InterPro" id="IPR036880">
    <property type="entry name" value="Kunitz_BPTI_sf"/>
</dbReference>
<dbReference type="AlphaFoldDB" id="A0A7J6AV41"/>
<evidence type="ECO:0000259" key="9">
    <source>
        <dbReference type="PROSITE" id="PS50279"/>
    </source>
</evidence>
<dbReference type="Pfam" id="PF07502">
    <property type="entry name" value="MANEC"/>
    <property type="match status" value="1"/>
</dbReference>
<feature type="domain" description="BPTI/Kunitz inhibitor" evidence="9">
    <location>
        <begin position="194"/>
        <end position="244"/>
    </location>
</feature>
<dbReference type="Gene3D" id="4.10.410.10">
    <property type="entry name" value="Pancreatic trypsin inhibitor Kunitz domain"/>
    <property type="match status" value="3"/>
</dbReference>
<keyword evidence="3" id="KW-0722">Serine protease inhibitor</keyword>
<keyword evidence="8" id="KW-1133">Transmembrane helix</keyword>
<comment type="subcellular location">
    <subcellularLocation>
        <location evidence="1">Membrane</location>
    </subcellularLocation>
</comment>
<dbReference type="GO" id="GO:0016020">
    <property type="term" value="C:membrane"/>
    <property type="evidence" value="ECO:0007669"/>
    <property type="project" value="UniProtKB-SubCell"/>
</dbReference>
<evidence type="ECO:0000256" key="5">
    <source>
        <dbReference type="ARBA" id="ARBA00023157"/>
    </source>
</evidence>
<evidence type="ECO:0000313" key="11">
    <source>
        <dbReference type="Proteomes" id="UP000593565"/>
    </source>
</evidence>
<dbReference type="GO" id="GO:0004867">
    <property type="term" value="F:serine-type endopeptidase inhibitor activity"/>
    <property type="evidence" value="ECO:0007669"/>
    <property type="project" value="UniProtKB-KW"/>
</dbReference>
<feature type="domain" description="BPTI/Kunitz inhibitor" evidence="9">
    <location>
        <begin position="360"/>
        <end position="410"/>
    </location>
</feature>
<gene>
    <name evidence="10" type="ORF">AMELA_G00101660</name>
</gene>
<feature type="compositionally biased region" description="Low complexity" evidence="7">
    <location>
        <begin position="27"/>
        <end position="39"/>
    </location>
</feature>
<evidence type="ECO:0000256" key="8">
    <source>
        <dbReference type="SAM" id="Phobius"/>
    </source>
</evidence>
<keyword evidence="5" id="KW-1015">Disulfide bond</keyword>
<evidence type="ECO:0000256" key="4">
    <source>
        <dbReference type="ARBA" id="ARBA00023136"/>
    </source>
</evidence>
<dbReference type="PROSITE" id="PS00280">
    <property type="entry name" value="BPTI_KUNITZ_1"/>
    <property type="match status" value="3"/>
</dbReference>
<dbReference type="EMBL" id="JAAGNN010000008">
    <property type="protein sequence ID" value="KAF4086009.1"/>
    <property type="molecule type" value="Genomic_DNA"/>
</dbReference>
<dbReference type="Pfam" id="PF00014">
    <property type="entry name" value="Kunitz_BPTI"/>
    <property type="match status" value="3"/>
</dbReference>
<feature type="transmembrane region" description="Helical" evidence="8">
    <location>
        <begin position="430"/>
        <end position="451"/>
    </location>
</feature>
<dbReference type="Proteomes" id="UP000593565">
    <property type="component" value="Unassembled WGS sequence"/>
</dbReference>
<evidence type="ECO:0000256" key="6">
    <source>
        <dbReference type="ARBA" id="ARBA00023180"/>
    </source>
</evidence>
<feature type="domain" description="BPTI/Kunitz inhibitor" evidence="9">
    <location>
        <begin position="290"/>
        <end position="338"/>
    </location>
</feature>
<dbReference type="InterPro" id="IPR020901">
    <property type="entry name" value="Prtase_inh_Kunz-CS"/>
</dbReference>
<keyword evidence="8" id="KW-0812">Transmembrane</keyword>
<keyword evidence="6" id="KW-0325">Glycoprotein</keyword>
<dbReference type="SMART" id="SM00131">
    <property type="entry name" value="KU"/>
    <property type="match status" value="3"/>
</dbReference>
<evidence type="ECO:0000313" key="10">
    <source>
        <dbReference type="EMBL" id="KAF4086009.1"/>
    </source>
</evidence>
<name>A0A7J6AV41_AMEME</name>
<organism evidence="10 11">
    <name type="scientific">Ameiurus melas</name>
    <name type="common">Black bullhead</name>
    <name type="synonym">Silurus melas</name>
    <dbReference type="NCBI Taxonomy" id="219545"/>
    <lineage>
        <taxon>Eukaryota</taxon>
        <taxon>Metazoa</taxon>
        <taxon>Chordata</taxon>
        <taxon>Craniata</taxon>
        <taxon>Vertebrata</taxon>
        <taxon>Euteleostomi</taxon>
        <taxon>Actinopterygii</taxon>
        <taxon>Neopterygii</taxon>
        <taxon>Teleostei</taxon>
        <taxon>Ostariophysi</taxon>
        <taxon>Siluriformes</taxon>
        <taxon>Ictaluridae</taxon>
        <taxon>Ameiurus</taxon>
    </lineage>
</organism>
<reference evidence="10 11" key="1">
    <citation type="submission" date="2020-02" db="EMBL/GenBank/DDBJ databases">
        <title>A chromosome-scale genome assembly of the black bullhead catfish (Ameiurus melas).</title>
        <authorList>
            <person name="Wen M."/>
            <person name="Zham M."/>
            <person name="Cabau C."/>
            <person name="Klopp C."/>
            <person name="Donnadieu C."/>
            <person name="Roques C."/>
            <person name="Bouchez O."/>
            <person name="Lampietro C."/>
            <person name="Jouanno E."/>
            <person name="Herpin A."/>
            <person name="Louis A."/>
            <person name="Berthelot C."/>
            <person name="Parey E."/>
            <person name="Roest-Crollius H."/>
            <person name="Braasch I."/>
            <person name="Postlethwait J."/>
            <person name="Robinson-Rechavi M."/>
            <person name="Echchiki A."/>
            <person name="Begum T."/>
            <person name="Montfort J."/>
            <person name="Schartl M."/>
            <person name="Bobe J."/>
            <person name="Guiguen Y."/>
        </authorList>
    </citation>
    <scope>NUCLEOTIDE SEQUENCE [LARGE SCALE GENOMIC DNA]</scope>
    <source>
        <strain evidence="10">M_S1</strain>
        <tissue evidence="10">Blood</tissue>
    </source>
</reference>
<keyword evidence="11" id="KW-1185">Reference proteome</keyword>
<dbReference type="PANTHER" id="PTHR47247:SF1">
    <property type="entry name" value="KUNITZ-TYPE PROTEASE INHIBITOR 2"/>
    <property type="match status" value="1"/>
</dbReference>
<dbReference type="FunFam" id="4.10.410.10:FF:000006">
    <property type="entry name" value="Serine peptidase inhibitor, Kunitz type 1"/>
    <property type="match status" value="1"/>
</dbReference>
<proteinExistence type="predicted"/>
<evidence type="ECO:0000256" key="3">
    <source>
        <dbReference type="ARBA" id="ARBA00022900"/>
    </source>
</evidence>